<dbReference type="InterPro" id="IPR035906">
    <property type="entry name" value="MetI-like_sf"/>
</dbReference>
<dbReference type="SUPFAM" id="SSF161098">
    <property type="entry name" value="MetI-like"/>
    <property type="match status" value="1"/>
</dbReference>
<feature type="transmembrane region" description="Helical" evidence="7">
    <location>
        <begin position="175"/>
        <end position="197"/>
    </location>
</feature>
<keyword evidence="10" id="KW-1185">Reference proteome</keyword>
<evidence type="ECO:0000256" key="5">
    <source>
        <dbReference type="ARBA" id="ARBA00022989"/>
    </source>
</evidence>
<evidence type="ECO:0000259" key="8">
    <source>
        <dbReference type="PROSITE" id="PS50928"/>
    </source>
</evidence>
<keyword evidence="6 7" id="KW-0472">Membrane</keyword>
<organism evidence="9 10">
    <name type="scientific">Evansella vedderi</name>
    <dbReference type="NCBI Taxonomy" id="38282"/>
    <lineage>
        <taxon>Bacteria</taxon>
        <taxon>Bacillati</taxon>
        <taxon>Bacillota</taxon>
        <taxon>Bacilli</taxon>
        <taxon>Bacillales</taxon>
        <taxon>Bacillaceae</taxon>
        <taxon>Evansella</taxon>
    </lineage>
</organism>
<keyword evidence="9" id="KW-0762">Sugar transport</keyword>
<gene>
    <name evidence="9" type="ORF">J2S74_000323</name>
</gene>
<keyword evidence="4 7" id="KW-0812">Transmembrane</keyword>
<comment type="subcellular location">
    <subcellularLocation>
        <location evidence="1 7">Cell membrane</location>
        <topology evidence="1 7">Multi-pass membrane protein</topology>
    </subcellularLocation>
</comment>
<dbReference type="PANTHER" id="PTHR30193:SF37">
    <property type="entry name" value="INNER MEMBRANE ABC TRANSPORTER PERMEASE PROTEIN YCJO"/>
    <property type="match status" value="1"/>
</dbReference>
<sequence>MVKFLNKGKYLKKMLLGLGDEMKSIKNISTPYLFLLPALIGLLLFKIYPIFSAFLQSLFTRQFLTVEQVFVGFANYSSLFTDPVFWNSLKVTAYFNLIINPLQVILAFGLAVLLNYQIRAIPIFRGINFIPVCISIPTAAILWDIMLSPEQGVVNSILISLNLSPQPFLASDSQALLSLIAIASWRGIGYWALFFLAGLQEVPKSLYEAASIDGANLWQRFKNITFPMMKRPLTFVVVSVTVANMLLFSPMYILTSGGPKQSTNVLMLESYNNAFLYSNMGRANAIVVIILLITLVVIAIQFKLLRPKH</sequence>
<feature type="transmembrane region" description="Helical" evidence="7">
    <location>
        <begin position="274"/>
        <end position="300"/>
    </location>
</feature>
<comment type="similarity">
    <text evidence="7">Belongs to the binding-protein-dependent transport system permease family.</text>
</comment>
<evidence type="ECO:0000256" key="7">
    <source>
        <dbReference type="RuleBase" id="RU363032"/>
    </source>
</evidence>
<dbReference type="PROSITE" id="PS50928">
    <property type="entry name" value="ABC_TM1"/>
    <property type="match status" value="1"/>
</dbReference>
<evidence type="ECO:0000256" key="3">
    <source>
        <dbReference type="ARBA" id="ARBA00022475"/>
    </source>
</evidence>
<accession>A0ABT9ZNZ0</accession>
<evidence type="ECO:0000313" key="9">
    <source>
        <dbReference type="EMBL" id="MDQ0252951.1"/>
    </source>
</evidence>
<dbReference type="Proteomes" id="UP001230005">
    <property type="component" value="Unassembled WGS sequence"/>
</dbReference>
<keyword evidence="3" id="KW-1003">Cell membrane</keyword>
<feature type="transmembrane region" description="Helical" evidence="7">
    <location>
        <begin position="233"/>
        <end position="254"/>
    </location>
</feature>
<evidence type="ECO:0000256" key="2">
    <source>
        <dbReference type="ARBA" id="ARBA00022448"/>
    </source>
</evidence>
<evidence type="ECO:0000313" key="10">
    <source>
        <dbReference type="Proteomes" id="UP001230005"/>
    </source>
</evidence>
<keyword evidence="2 7" id="KW-0813">Transport</keyword>
<dbReference type="Pfam" id="PF00528">
    <property type="entry name" value="BPD_transp_1"/>
    <property type="match status" value="1"/>
</dbReference>
<protein>
    <submittedName>
        <fullName evidence="9">Multiple sugar transport system permease protein</fullName>
    </submittedName>
</protein>
<feature type="transmembrane region" description="Helical" evidence="7">
    <location>
        <begin position="126"/>
        <end position="146"/>
    </location>
</feature>
<dbReference type="InterPro" id="IPR051393">
    <property type="entry name" value="ABC_transporter_permease"/>
</dbReference>
<name>A0ABT9ZNZ0_9BACI</name>
<feature type="transmembrane region" description="Helical" evidence="7">
    <location>
        <begin position="93"/>
        <end position="114"/>
    </location>
</feature>
<dbReference type="PANTHER" id="PTHR30193">
    <property type="entry name" value="ABC TRANSPORTER PERMEASE PROTEIN"/>
    <property type="match status" value="1"/>
</dbReference>
<comment type="caution">
    <text evidence="9">The sequence shown here is derived from an EMBL/GenBank/DDBJ whole genome shotgun (WGS) entry which is preliminary data.</text>
</comment>
<dbReference type="CDD" id="cd06261">
    <property type="entry name" value="TM_PBP2"/>
    <property type="match status" value="1"/>
</dbReference>
<evidence type="ECO:0000256" key="4">
    <source>
        <dbReference type="ARBA" id="ARBA00022692"/>
    </source>
</evidence>
<dbReference type="EMBL" id="JAUSUG010000001">
    <property type="protein sequence ID" value="MDQ0252951.1"/>
    <property type="molecule type" value="Genomic_DNA"/>
</dbReference>
<proteinExistence type="inferred from homology"/>
<dbReference type="Gene3D" id="1.10.3720.10">
    <property type="entry name" value="MetI-like"/>
    <property type="match status" value="1"/>
</dbReference>
<evidence type="ECO:0000256" key="6">
    <source>
        <dbReference type="ARBA" id="ARBA00023136"/>
    </source>
</evidence>
<feature type="transmembrane region" description="Helical" evidence="7">
    <location>
        <begin position="32"/>
        <end position="51"/>
    </location>
</feature>
<evidence type="ECO:0000256" key="1">
    <source>
        <dbReference type="ARBA" id="ARBA00004651"/>
    </source>
</evidence>
<dbReference type="InterPro" id="IPR000515">
    <property type="entry name" value="MetI-like"/>
</dbReference>
<feature type="domain" description="ABC transmembrane type-1" evidence="8">
    <location>
        <begin position="89"/>
        <end position="301"/>
    </location>
</feature>
<keyword evidence="5 7" id="KW-1133">Transmembrane helix</keyword>
<reference evidence="9 10" key="1">
    <citation type="submission" date="2023-07" db="EMBL/GenBank/DDBJ databases">
        <title>Genomic Encyclopedia of Type Strains, Phase IV (KMG-IV): sequencing the most valuable type-strain genomes for metagenomic binning, comparative biology and taxonomic classification.</title>
        <authorList>
            <person name="Goeker M."/>
        </authorList>
    </citation>
    <scope>NUCLEOTIDE SEQUENCE [LARGE SCALE GENOMIC DNA]</scope>
    <source>
        <strain evidence="9 10">DSM 9768</strain>
    </source>
</reference>